<accession>A0ABN2PLA2</accession>
<dbReference type="SUPFAM" id="SSF47413">
    <property type="entry name" value="lambda repressor-like DNA-binding domains"/>
    <property type="match status" value="1"/>
</dbReference>
<dbReference type="PROSITE" id="PS00356">
    <property type="entry name" value="HTH_LACI_1"/>
    <property type="match status" value="1"/>
</dbReference>
<sequence length="351" mass="36891">MERSARGAGIREVAARAGVSAATVSRALSGNGRVSEQTRRKVQAAAEELGFVISYNASSLASGRSRNIGIVLPTVGRWYFSQVLEGAASALIEAGYDLTLYNTSDGPGHRESVLKEMLQRKRLDAVITVALRPTEEELEQLREVGKPIVAIGGPLPDTPTVRVDEFSISALATRHLISLGHTRIAHIGGGEELERDFRMGSTRQDGYRSAMAEAGLTPRPQWLRSSEFSVAGGFAAAKALLADPSAGVTGIFCAADEIAVGAILAARELGLRVPEDLSVIGIDGHELSAVFGLTTISQDPAGQGAAAVGAVLSLLRNEPVDGELLHGTYPTEFLVRSSTAVPPGFQGRTAP</sequence>
<dbReference type="CDD" id="cd01392">
    <property type="entry name" value="HTH_LacI"/>
    <property type="match status" value="1"/>
</dbReference>
<dbReference type="InterPro" id="IPR010982">
    <property type="entry name" value="Lambda_DNA-bd_dom_sf"/>
</dbReference>
<dbReference type="EMBL" id="BAAALV010000010">
    <property type="protein sequence ID" value="GAA1924878.1"/>
    <property type="molecule type" value="Genomic_DNA"/>
</dbReference>
<dbReference type="SUPFAM" id="SSF53822">
    <property type="entry name" value="Periplasmic binding protein-like I"/>
    <property type="match status" value="1"/>
</dbReference>
<evidence type="ECO:0000259" key="4">
    <source>
        <dbReference type="PROSITE" id="PS50932"/>
    </source>
</evidence>
<comment type="caution">
    <text evidence="5">The sequence shown here is derived from an EMBL/GenBank/DDBJ whole genome shotgun (WGS) entry which is preliminary data.</text>
</comment>
<evidence type="ECO:0000256" key="1">
    <source>
        <dbReference type="ARBA" id="ARBA00023015"/>
    </source>
</evidence>
<dbReference type="Pfam" id="PF13377">
    <property type="entry name" value="Peripla_BP_3"/>
    <property type="match status" value="1"/>
</dbReference>
<dbReference type="InterPro" id="IPR046335">
    <property type="entry name" value="LacI/GalR-like_sensor"/>
</dbReference>
<dbReference type="Proteomes" id="UP001500784">
    <property type="component" value="Unassembled WGS sequence"/>
</dbReference>
<proteinExistence type="predicted"/>
<dbReference type="RefSeq" id="WP_152229480.1">
    <property type="nucleotide sequence ID" value="NZ_BAAALV010000010.1"/>
</dbReference>
<dbReference type="PANTHER" id="PTHR30146">
    <property type="entry name" value="LACI-RELATED TRANSCRIPTIONAL REPRESSOR"/>
    <property type="match status" value="1"/>
</dbReference>
<dbReference type="InterPro" id="IPR000843">
    <property type="entry name" value="HTH_LacI"/>
</dbReference>
<name>A0ABN2PLA2_9MICC</name>
<dbReference type="Gene3D" id="3.40.50.2300">
    <property type="match status" value="2"/>
</dbReference>
<evidence type="ECO:0000256" key="2">
    <source>
        <dbReference type="ARBA" id="ARBA00023125"/>
    </source>
</evidence>
<dbReference type="GO" id="GO:0003677">
    <property type="term" value="F:DNA binding"/>
    <property type="evidence" value="ECO:0007669"/>
    <property type="project" value="UniProtKB-KW"/>
</dbReference>
<evidence type="ECO:0000256" key="3">
    <source>
        <dbReference type="ARBA" id="ARBA00023163"/>
    </source>
</evidence>
<gene>
    <name evidence="5" type="ORF">GCM10009688_32370</name>
</gene>
<dbReference type="SMART" id="SM00354">
    <property type="entry name" value="HTH_LACI"/>
    <property type="match status" value="1"/>
</dbReference>
<dbReference type="Gene3D" id="1.10.260.40">
    <property type="entry name" value="lambda repressor-like DNA-binding domains"/>
    <property type="match status" value="1"/>
</dbReference>
<feature type="domain" description="HTH lacI-type" evidence="4">
    <location>
        <begin position="8"/>
        <end position="62"/>
    </location>
</feature>
<reference evidence="5 6" key="1">
    <citation type="journal article" date="2019" name="Int. J. Syst. Evol. Microbiol.">
        <title>The Global Catalogue of Microorganisms (GCM) 10K type strain sequencing project: providing services to taxonomists for standard genome sequencing and annotation.</title>
        <authorList>
            <consortium name="The Broad Institute Genomics Platform"/>
            <consortium name="The Broad Institute Genome Sequencing Center for Infectious Disease"/>
            <person name="Wu L."/>
            <person name="Ma J."/>
        </authorList>
    </citation>
    <scope>NUCLEOTIDE SEQUENCE [LARGE SCALE GENOMIC DNA]</scope>
    <source>
        <strain evidence="5 6">JCM 13316</strain>
    </source>
</reference>
<evidence type="ECO:0000313" key="6">
    <source>
        <dbReference type="Proteomes" id="UP001500784"/>
    </source>
</evidence>
<protein>
    <submittedName>
        <fullName evidence="5">LacI family DNA-binding transcriptional regulator</fullName>
    </submittedName>
</protein>
<dbReference type="InterPro" id="IPR028082">
    <property type="entry name" value="Peripla_BP_I"/>
</dbReference>
<keyword evidence="3" id="KW-0804">Transcription</keyword>
<dbReference type="PROSITE" id="PS50932">
    <property type="entry name" value="HTH_LACI_2"/>
    <property type="match status" value="1"/>
</dbReference>
<keyword evidence="2 5" id="KW-0238">DNA-binding</keyword>
<keyword evidence="1" id="KW-0805">Transcription regulation</keyword>
<dbReference type="Pfam" id="PF00356">
    <property type="entry name" value="LacI"/>
    <property type="match status" value="1"/>
</dbReference>
<dbReference type="CDD" id="cd06267">
    <property type="entry name" value="PBP1_LacI_sugar_binding-like"/>
    <property type="match status" value="1"/>
</dbReference>
<dbReference type="PANTHER" id="PTHR30146:SF153">
    <property type="entry name" value="LACTOSE OPERON REPRESSOR"/>
    <property type="match status" value="1"/>
</dbReference>
<keyword evidence="6" id="KW-1185">Reference proteome</keyword>
<evidence type="ECO:0000313" key="5">
    <source>
        <dbReference type="EMBL" id="GAA1924878.1"/>
    </source>
</evidence>
<organism evidence="5 6">
    <name type="scientific">Arthrobacter gandavensis</name>
    <dbReference type="NCBI Taxonomy" id="169960"/>
    <lineage>
        <taxon>Bacteria</taxon>
        <taxon>Bacillati</taxon>
        <taxon>Actinomycetota</taxon>
        <taxon>Actinomycetes</taxon>
        <taxon>Micrococcales</taxon>
        <taxon>Micrococcaceae</taxon>
        <taxon>Arthrobacter</taxon>
    </lineage>
</organism>